<keyword evidence="7" id="KW-1185">Reference proteome</keyword>
<dbReference type="OrthoDB" id="9790412at2"/>
<dbReference type="EMBL" id="VIVK01000001">
    <property type="protein sequence ID" value="TWD81954.1"/>
    <property type="molecule type" value="Genomic_DNA"/>
</dbReference>
<dbReference type="Gene3D" id="1.10.260.40">
    <property type="entry name" value="lambda repressor-like DNA-binding domains"/>
    <property type="match status" value="1"/>
</dbReference>
<dbReference type="Pfam" id="PF00356">
    <property type="entry name" value="LacI"/>
    <property type="match status" value="1"/>
</dbReference>
<organism evidence="6 7">
    <name type="scientific">Kribbella amoyensis</name>
    <dbReference type="NCBI Taxonomy" id="996641"/>
    <lineage>
        <taxon>Bacteria</taxon>
        <taxon>Bacillati</taxon>
        <taxon>Actinomycetota</taxon>
        <taxon>Actinomycetes</taxon>
        <taxon>Propionibacteriales</taxon>
        <taxon>Kribbellaceae</taxon>
        <taxon>Kribbella</taxon>
    </lineage>
</organism>
<dbReference type="CDD" id="cd06267">
    <property type="entry name" value="PBP1_LacI_sugar_binding-like"/>
    <property type="match status" value="1"/>
</dbReference>
<dbReference type="Proteomes" id="UP000318380">
    <property type="component" value="Unassembled WGS sequence"/>
</dbReference>
<dbReference type="InterPro" id="IPR028082">
    <property type="entry name" value="Peripla_BP_I"/>
</dbReference>
<dbReference type="RefSeq" id="WP_145807210.1">
    <property type="nucleotide sequence ID" value="NZ_VIVK01000001.1"/>
</dbReference>
<dbReference type="SUPFAM" id="SSF47413">
    <property type="entry name" value="lambda repressor-like DNA-binding domains"/>
    <property type="match status" value="1"/>
</dbReference>
<dbReference type="GO" id="GO:0000976">
    <property type="term" value="F:transcription cis-regulatory region binding"/>
    <property type="evidence" value="ECO:0007669"/>
    <property type="project" value="TreeGrafter"/>
</dbReference>
<evidence type="ECO:0000256" key="1">
    <source>
        <dbReference type="ARBA" id="ARBA00022491"/>
    </source>
</evidence>
<evidence type="ECO:0000259" key="5">
    <source>
        <dbReference type="PROSITE" id="PS50932"/>
    </source>
</evidence>
<sequence length="354" mass="38564">MTAKRRRPTQVDIARRVGISQATVSLVISGGAASDLVAEDTRRAVLEAAAELGYTVNTAARSLKGGRNRMLGLYTFESVFPVDQRDFYFPFLLGVEGAAAEFGYDLLLFSSASPEAGRRIYADGVNRLKVADGCVLLGRQLDRSEVAELIKEDFPFVFVGRREVPGVELPYVAADYIGATREMVRRLAQAGHRKLAYLKVTDDKEWTRDREAGFRQGLDEAGIAAADVPFIAIDEESPLTAVRLREWLAAGITAVVVEPSHDDSVIAAVERAATELGLSIPADLSVAVLGDPLLRDATVRDWSRFALPREEMGREAVRLLLQLFDDTATERQLYLDCTQIPGDSVAAPPGRPGA</sequence>
<evidence type="ECO:0000313" key="7">
    <source>
        <dbReference type="Proteomes" id="UP000318380"/>
    </source>
</evidence>
<dbReference type="InterPro" id="IPR000843">
    <property type="entry name" value="HTH_LacI"/>
</dbReference>
<keyword evidence="4" id="KW-0804">Transcription</keyword>
<reference evidence="6 7" key="1">
    <citation type="submission" date="2019-06" db="EMBL/GenBank/DDBJ databases">
        <title>Sequencing the genomes of 1000 actinobacteria strains.</title>
        <authorList>
            <person name="Klenk H.-P."/>
        </authorList>
    </citation>
    <scope>NUCLEOTIDE SEQUENCE [LARGE SCALE GENOMIC DNA]</scope>
    <source>
        <strain evidence="6 7">DSM 24683</strain>
    </source>
</reference>
<keyword evidence="2" id="KW-0805">Transcription regulation</keyword>
<dbReference type="PROSITE" id="PS50932">
    <property type="entry name" value="HTH_LACI_2"/>
    <property type="match status" value="1"/>
</dbReference>
<dbReference type="SUPFAM" id="SSF53822">
    <property type="entry name" value="Periplasmic binding protein-like I"/>
    <property type="match status" value="1"/>
</dbReference>
<dbReference type="GO" id="GO:0003700">
    <property type="term" value="F:DNA-binding transcription factor activity"/>
    <property type="evidence" value="ECO:0007669"/>
    <property type="project" value="TreeGrafter"/>
</dbReference>
<dbReference type="InterPro" id="IPR010982">
    <property type="entry name" value="Lambda_DNA-bd_dom_sf"/>
</dbReference>
<dbReference type="CDD" id="cd01392">
    <property type="entry name" value="HTH_LacI"/>
    <property type="match status" value="1"/>
</dbReference>
<accession>A0A561BSU3</accession>
<proteinExistence type="predicted"/>
<evidence type="ECO:0000256" key="4">
    <source>
        <dbReference type="ARBA" id="ARBA00023163"/>
    </source>
</evidence>
<evidence type="ECO:0000256" key="3">
    <source>
        <dbReference type="ARBA" id="ARBA00023125"/>
    </source>
</evidence>
<protein>
    <submittedName>
        <fullName evidence="6">DNA-binding LacI/PurR family transcriptional regulator</fullName>
    </submittedName>
</protein>
<dbReference type="Pfam" id="PF13377">
    <property type="entry name" value="Peripla_BP_3"/>
    <property type="match status" value="1"/>
</dbReference>
<feature type="domain" description="HTH lacI-type" evidence="5">
    <location>
        <begin position="8"/>
        <end position="65"/>
    </location>
</feature>
<comment type="caution">
    <text evidence="6">The sequence shown here is derived from an EMBL/GenBank/DDBJ whole genome shotgun (WGS) entry which is preliminary data.</text>
</comment>
<evidence type="ECO:0000313" key="6">
    <source>
        <dbReference type="EMBL" id="TWD81954.1"/>
    </source>
</evidence>
<keyword evidence="3 6" id="KW-0238">DNA-binding</keyword>
<name>A0A561BSU3_9ACTN</name>
<evidence type="ECO:0000256" key="2">
    <source>
        <dbReference type="ARBA" id="ARBA00023015"/>
    </source>
</evidence>
<dbReference type="PANTHER" id="PTHR30146">
    <property type="entry name" value="LACI-RELATED TRANSCRIPTIONAL REPRESSOR"/>
    <property type="match status" value="1"/>
</dbReference>
<dbReference type="SMART" id="SM00354">
    <property type="entry name" value="HTH_LACI"/>
    <property type="match status" value="1"/>
</dbReference>
<keyword evidence="1" id="KW-0678">Repressor</keyword>
<dbReference type="PANTHER" id="PTHR30146:SF148">
    <property type="entry name" value="HTH-TYPE TRANSCRIPTIONAL REPRESSOR PURR-RELATED"/>
    <property type="match status" value="1"/>
</dbReference>
<dbReference type="InterPro" id="IPR046335">
    <property type="entry name" value="LacI/GalR-like_sensor"/>
</dbReference>
<dbReference type="Gene3D" id="3.40.50.2300">
    <property type="match status" value="2"/>
</dbReference>
<gene>
    <name evidence="6" type="ORF">FB561_3078</name>
</gene>
<dbReference type="AlphaFoldDB" id="A0A561BSU3"/>